<accession>A0A395JFX4</accession>
<sequence length="328" mass="35740">MKLATLHDGSRDGRLVIVSTDLSRAVHAGDCAPTMQVAIERWDNVVGELQQRYVALNKNQLEDAFDFDVSQAMAPLPRAWQWLDGSCFLNHGELMQKAFHLDPIADADTIPLMYQGAGDDFLGSRDDIRLPSEAHGIDFEGEFAVLVDEVSMGCSTAQAMEHVKLILQLNDISLRALAPREMKTGFGFVQSKATTSFAPVAVTPDELGAAWSNARINLPLKVEWNGKWFGHPHGGEMNFGFDELIAHAALTRKLSAGTLIGSGTVSNADRAAGSACISERRAIEMIEHGAPKTEFMKFGDSIRMQALLPDDAELFGSIDQKVVNASIK</sequence>
<dbReference type="RefSeq" id="WP_113955901.1">
    <property type="nucleotide sequence ID" value="NZ_QNRT01000009.1"/>
</dbReference>
<dbReference type="PANTHER" id="PTHR43211:SF1">
    <property type="entry name" value="BLL6422 PROTEIN"/>
    <property type="match status" value="1"/>
</dbReference>
<dbReference type="Proteomes" id="UP000253083">
    <property type="component" value="Unassembled WGS sequence"/>
</dbReference>
<dbReference type="PANTHER" id="PTHR43211">
    <property type="entry name" value="FUMARYLACETOACETATE HYDROLASE"/>
    <property type="match status" value="1"/>
</dbReference>
<dbReference type="EMBL" id="QNRT01000009">
    <property type="protein sequence ID" value="RBP47182.1"/>
    <property type="molecule type" value="Genomic_DNA"/>
</dbReference>
<keyword evidence="4" id="KW-1185">Reference proteome</keyword>
<evidence type="ECO:0000259" key="1">
    <source>
        <dbReference type="Pfam" id="PF01557"/>
    </source>
</evidence>
<dbReference type="InterPro" id="IPR011234">
    <property type="entry name" value="Fumarylacetoacetase-like_C"/>
</dbReference>
<evidence type="ECO:0000313" key="3">
    <source>
        <dbReference type="EMBL" id="RBP47182.1"/>
    </source>
</evidence>
<dbReference type="Pfam" id="PF18288">
    <property type="entry name" value="FAA_hydro_N_2"/>
    <property type="match status" value="1"/>
</dbReference>
<organism evidence="3 4">
    <name type="scientific">Arenicella xantha</name>
    <dbReference type="NCBI Taxonomy" id="644221"/>
    <lineage>
        <taxon>Bacteria</taxon>
        <taxon>Pseudomonadati</taxon>
        <taxon>Pseudomonadota</taxon>
        <taxon>Gammaproteobacteria</taxon>
        <taxon>Arenicellales</taxon>
        <taxon>Arenicellaceae</taxon>
        <taxon>Arenicella</taxon>
    </lineage>
</organism>
<proteinExistence type="predicted"/>
<comment type="caution">
    <text evidence="3">The sequence shown here is derived from an EMBL/GenBank/DDBJ whole genome shotgun (WGS) entry which is preliminary data.</text>
</comment>
<dbReference type="InterPro" id="IPR036663">
    <property type="entry name" value="Fumarylacetoacetase_C_sf"/>
</dbReference>
<keyword evidence="3" id="KW-0378">Hydrolase</keyword>
<dbReference type="InParanoid" id="A0A395JFX4"/>
<dbReference type="SUPFAM" id="SSF56529">
    <property type="entry name" value="FAH"/>
    <property type="match status" value="1"/>
</dbReference>
<feature type="domain" description="Fumarylacetoacetase N-terminal" evidence="2">
    <location>
        <begin position="1"/>
        <end position="78"/>
    </location>
</feature>
<evidence type="ECO:0000259" key="2">
    <source>
        <dbReference type="Pfam" id="PF18288"/>
    </source>
</evidence>
<dbReference type="OrthoDB" id="9775905at2"/>
<name>A0A395JFX4_9GAMM</name>
<dbReference type="Gene3D" id="3.90.850.10">
    <property type="entry name" value="Fumarylacetoacetase-like, C-terminal domain"/>
    <property type="match status" value="1"/>
</dbReference>
<gene>
    <name evidence="3" type="ORF">DFR28_10954</name>
</gene>
<dbReference type="InterPro" id="IPR041072">
    <property type="entry name" value="FAA_hydro_N"/>
</dbReference>
<dbReference type="AlphaFoldDB" id="A0A395JFX4"/>
<evidence type="ECO:0000313" key="4">
    <source>
        <dbReference type="Proteomes" id="UP000253083"/>
    </source>
</evidence>
<dbReference type="Pfam" id="PF01557">
    <property type="entry name" value="FAA_hydrolase"/>
    <property type="match status" value="1"/>
</dbReference>
<dbReference type="GO" id="GO:0016787">
    <property type="term" value="F:hydrolase activity"/>
    <property type="evidence" value="ECO:0007669"/>
    <property type="project" value="UniProtKB-KW"/>
</dbReference>
<reference evidence="3 4" key="1">
    <citation type="submission" date="2018-06" db="EMBL/GenBank/DDBJ databases">
        <title>Genomic Encyclopedia of Type Strains, Phase IV (KMG-IV): sequencing the most valuable type-strain genomes for metagenomic binning, comparative biology and taxonomic classification.</title>
        <authorList>
            <person name="Goeker M."/>
        </authorList>
    </citation>
    <scope>NUCLEOTIDE SEQUENCE [LARGE SCALE GENOMIC DNA]</scope>
    <source>
        <strain evidence="3 4">DSM 24032</strain>
    </source>
</reference>
<protein>
    <submittedName>
        <fullName evidence="3">Fumarylacetoacetate (FAA) hydrolase</fullName>
    </submittedName>
</protein>
<feature type="domain" description="Fumarylacetoacetase-like C-terminal" evidence="1">
    <location>
        <begin position="83"/>
        <end position="322"/>
    </location>
</feature>